<dbReference type="GO" id="GO:0035098">
    <property type="term" value="C:ESC/E(Z) complex"/>
    <property type="evidence" value="ECO:0007669"/>
    <property type="project" value="TreeGrafter"/>
</dbReference>
<evidence type="ECO:0000256" key="12">
    <source>
        <dbReference type="SAM" id="MobiDB-lite"/>
    </source>
</evidence>
<feature type="domain" description="C2H2-type" evidence="13">
    <location>
        <begin position="596"/>
        <end position="619"/>
    </location>
</feature>
<comment type="subcellular location">
    <subcellularLocation>
        <location evidence="1">Nucleus</location>
    </subcellularLocation>
</comment>
<keyword evidence="6" id="KW-0862">Zinc</keyword>
<dbReference type="PANTHER" id="PTHR46541">
    <property type="entry name" value="ZINC FINGER PROTEIN AEBP2"/>
    <property type="match status" value="1"/>
</dbReference>
<reference evidence="14" key="1">
    <citation type="submission" date="2021-05" db="EMBL/GenBank/DDBJ databases">
        <authorList>
            <person name="Alioto T."/>
            <person name="Alioto T."/>
            <person name="Gomez Garrido J."/>
        </authorList>
    </citation>
    <scope>NUCLEOTIDE SEQUENCE</scope>
</reference>
<dbReference type="GO" id="GO:0006357">
    <property type="term" value="P:regulation of transcription by RNA polymerase II"/>
    <property type="evidence" value="ECO:0007669"/>
    <property type="project" value="TreeGrafter"/>
</dbReference>
<dbReference type="PANTHER" id="PTHR46541:SF1">
    <property type="entry name" value="ZINC FINGER PROTEIN AEBP2"/>
    <property type="match status" value="1"/>
</dbReference>
<keyword evidence="8" id="KW-0805">Transcription regulation</keyword>
<feature type="compositionally biased region" description="Low complexity" evidence="12">
    <location>
        <begin position="429"/>
        <end position="439"/>
    </location>
</feature>
<dbReference type="InterPro" id="IPR052130">
    <property type="entry name" value="AEBP2/jing_C2H2-ZnF"/>
</dbReference>
<feature type="compositionally biased region" description="Polar residues" evidence="12">
    <location>
        <begin position="531"/>
        <end position="541"/>
    </location>
</feature>
<proteinExistence type="inferred from homology"/>
<keyword evidence="5" id="KW-0863">Zinc-finger</keyword>
<dbReference type="InterPro" id="IPR059034">
    <property type="entry name" value="SH3_AEBP2_C"/>
</dbReference>
<dbReference type="SMART" id="SM00355">
    <property type="entry name" value="ZnF_C2H2"/>
    <property type="match status" value="3"/>
</dbReference>
<dbReference type="Pfam" id="PF26014">
    <property type="entry name" value="SH3_AEBP2_C"/>
    <property type="match status" value="1"/>
</dbReference>
<evidence type="ECO:0000313" key="14">
    <source>
        <dbReference type="EMBL" id="CAG6504204.1"/>
    </source>
</evidence>
<feature type="compositionally biased region" description="Polar residues" evidence="12">
    <location>
        <begin position="494"/>
        <end position="508"/>
    </location>
</feature>
<protein>
    <submittedName>
        <fullName evidence="14">Zinc finger protein jing homolog</fullName>
    </submittedName>
</protein>
<sequence length="934" mass="98677">MNGAVIKLHQLQQQQQQLATSSGQPVTTTQQTLAMEAAVNMSLNGLLAKQAISNPPQAHTGKATYALQTQPAQLFQQASAAQTAFAPQQLIMTPAGGFLLNAASLPTMLNAASLQQALAQANIPALHPLQPSQPQPPTQQLPNITAILQQQQQQQAQSNFHQLLANIPQALLQNLQATAKLGQGPQFVPISSHLFLNQSAAPPTFTTSPITISTSTLPSGSTTMAQPLSPPPLVATVPTYSTTSKPIMNTLSSQKIIIGTAPPTAKPPPPIKPISSSEPPKLVPVQLNKPSISITPVMSTNPPKLVPPASTVPVPKLVLSASVAAKATSTKPNLPVPALAPASHHPQPIPSPRIIDNKSPPALNPLTLDCCGSSNDSGIVANSSDSEDKSLTIDLCSPGTPDSGSPQKKDDDSSQKAPSSPSPPPTPETEPASPSTEEQPPSPPTPPPAPEPALPPLLPLVSTVEKPLPPSQTSPKSLVLELIKSKLDEEPPQESMSASSDQDSTNLNSPLDDQQPPSSSGSAPSESQRSTTPIELQSPPSIETDFLNVPPMPDCAKSPILSQPKTIRFPALNGAHHKFGRKGFRRLSDGRLFGVCYWSECNAQFDTSWHLQDHLQIQHVNSQSGPFVCLWDGCKVYNKESCSRKWLDRHVQSHGGTKSHKCIVPGCGMRFGSQLALEKHVNNHFTNSDNAASGKRSSDLPLPKVLRKTGKKLRFRRQPWSARRFDFFDIGVMEGLQHRLILAGSVASARYGTVSFQGQAAGRRVTGDGTVEVFVKWHPRDVISDDWIPEAEVSLTKDVSIAELNPDQRFELESQLSTNRKANAELLSCISELNAKLAAIAAQQDSTPCSSGSSSASSSSGCCSGSSSSISTPIPFNSRTSPKKFRKPPKEPASATPTPTLSSGLSSSASSLLSSGCGSSSSSSSSSSASSTTS</sequence>
<dbReference type="InterPro" id="IPR013087">
    <property type="entry name" value="Znf_C2H2_type"/>
</dbReference>
<evidence type="ECO:0000256" key="3">
    <source>
        <dbReference type="ARBA" id="ARBA00022723"/>
    </source>
</evidence>
<evidence type="ECO:0000259" key="13">
    <source>
        <dbReference type="PROSITE" id="PS00028"/>
    </source>
</evidence>
<organism evidence="14">
    <name type="scientific">Culex pipiens</name>
    <name type="common">House mosquito</name>
    <dbReference type="NCBI Taxonomy" id="7175"/>
    <lineage>
        <taxon>Eukaryota</taxon>
        <taxon>Metazoa</taxon>
        <taxon>Ecdysozoa</taxon>
        <taxon>Arthropoda</taxon>
        <taxon>Hexapoda</taxon>
        <taxon>Insecta</taxon>
        <taxon>Pterygota</taxon>
        <taxon>Neoptera</taxon>
        <taxon>Endopterygota</taxon>
        <taxon>Diptera</taxon>
        <taxon>Nematocera</taxon>
        <taxon>Culicoidea</taxon>
        <taxon>Culicidae</taxon>
        <taxon>Culicinae</taxon>
        <taxon>Culicini</taxon>
        <taxon>Culex</taxon>
        <taxon>Culex</taxon>
    </lineage>
</organism>
<feature type="domain" description="C2H2-type" evidence="13">
    <location>
        <begin position="662"/>
        <end position="684"/>
    </location>
</feature>
<feature type="region of interest" description="Disordered" evidence="12">
    <location>
        <begin position="866"/>
        <end position="934"/>
    </location>
</feature>
<dbReference type="InterPro" id="IPR036236">
    <property type="entry name" value="Znf_C2H2_sf"/>
</dbReference>
<dbReference type="EMBL" id="HBUE01149144">
    <property type="protein sequence ID" value="CAG6504204.1"/>
    <property type="molecule type" value="Transcribed_RNA"/>
</dbReference>
<keyword evidence="3" id="KW-0479">Metal-binding</keyword>
<keyword evidence="9" id="KW-0804">Transcription</keyword>
<keyword evidence="2" id="KW-0678">Repressor</keyword>
<feature type="region of interest" description="Disordered" evidence="12">
    <location>
        <begin position="488"/>
        <end position="560"/>
    </location>
</feature>
<evidence type="ECO:0000256" key="11">
    <source>
        <dbReference type="ARBA" id="ARBA00037930"/>
    </source>
</evidence>
<evidence type="ECO:0000256" key="1">
    <source>
        <dbReference type="ARBA" id="ARBA00004123"/>
    </source>
</evidence>
<keyword evidence="4" id="KW-0677">Repeat</keyword>
<feature type="compositionally biased region" description="Polar residues" evidence="12">
    <location>
        <begin position="372"/>
        <end position="384"/>
    </location>
</feature>
<keyword evidence="10" id="KW-0539">Nucleus</keyword>
<dbReference type="Gene3D" id="3.30.160.60">
    <property type="entry name" value="Classic Zinc Finger"/>
    <property type="match status" value="1"/>
</dbReference>
<keyword evidence="7" id="KW-0156">Chromatin regulator</keyword>
<evidence type="ECO:0000256" key="4">
    <source>
        <dbReference type="ARBA" id="ARBA00022737"/>
    </source>
</evidence>
<feature type="compositionally biased region" description="Pro residues" evidence="12">
    <location>
        <begin position="440"/>
        <end position="458"/>
    </location>
</feature>
<dbReference type="PROSITE" id="PS00028">
    <property type="entry name" value="ZINC_FINGER_C2H2_1"/>
    <property type="match status" value="2"/>
</dbReference>
<evidence type="ECO:0000256" key="7">
    <source>
        <dbReference type="ARBA" id="ARBA00022853"/>
    </source>
</evidence>
<evidence type="ECO:0000256" key="8">
    <source>
        <dbReference type="ARBA" id="ARBA00023015"/>
    </source>
</evidence>
<feature type="compositionally biased region" description="Low complexity" evidence="12">
    <location>
        <begin position="509"/>
        <end position="530"/>
    </location>
</feature>
<dbReference type="SUPFAM" id="SSF57667">
    <property type="entry name" value="beta-beta-alpha zinc fingers"/>
    <property type="match status" value="1"/>
</dbReference>
<feature type="region of interest" description="Disordered" evidence="12">
    <location>
        <begin position="328"/>
        <end position="476"/>
    </location>
</feature>
<name>A0A8D8D149_CULPI</name>
<dbReference type="GO" id="GO:0006325">
    <property type="term" value="P:chromatin organization"/>
    <property type="evidence" value="ECO:0007669"/>
    <property type="project" value="UniProtKB-KW"/>
</dbReference>
<dbReference type="AlphaFoldDB" id="A0A8D8D149"/>
<evidence type="ECO:0000256" key="10">
    <source>
        <dbReference type="ARBA" id="ARBA00023242"/>
    </source>
</evidence>
<evidence type="ECO:0000256" key="2">
    <source>
        <dbReference type="ARBA" id="ARBA00022491"/>
    </source>
</evidence>
<accession>A0A8D8D149</accession>
<evidence type="ECO:0000256" key="6">
    <source>
        <dbReference type="ARBA" id="ARBA00022833"/>
    </source>
</evidence>
<dbReference type="EMBL" id="HBUE01254110">
    <property type="protein sequence ID" value="CAG6555480.1"/>
    <property type="molecule type" value="Transcribed_RNA"/>
</dbReference>
<evidence type="ECO:0000256" key="5">
    <source>
        <dbReference type="ARBA" id="ARBA00022771"/>
    </source>
</evidence>
<evidence type="ECO:0000256" key="9">
    <source>
        <dbReference type="ARBA" id="ARBA00023163"/>
    </source>
</evidence>
<feature type="compositionally biased region" description="Low complexity" evidence="12">
    <location>
        <begin position="892"/>
        <end position="934"/>
    </location>
</feature>
<dbReference type="GO" id="GO:0008270">
    <property type="term" value="F:zinc ion binding"/>
    <property type="evidence" value="ECO:0007669"/>
    <property type="project" value="UniProtKB-KW"/>
</dbReference>
<comment type="similarity">
    <text evidence="11">Belongs to the AEBP2/jing C2H2-type zinc-finger family.</text>
</comment>